<sequence>MRTTIYLPNDLARVVEAYLKEHPQTNLSALVQEALEARLRRNPAALLELAGVVEKASGSAGEGAEDRLYRQER</sequence>
<proteinExistence type="predicted"/>
<name>A0A399ENL0_9DEIN</name>
<gene>
    <name evidence="1" type="ORF">Mrose_02142</name>
</gene>
<reference evidence="1 2" key="1">
    <citation type="submission" date="2018-08" db="EMBL/GenBank/DDBJ databases">
        <title>Meiothermus roseus NBRC 110900 genome sequencing project.</title>
        <authorList>
            <person name="Da Costa M.S."/>
            <person name="Albuquerque L."/>
            <person name="Raposo P."/>
            <person name="Froufe H.J.C."/>
            <person name="Barroso C.S."/>
            <person name="Egas C."/>
        </authorList>
    </citation>
    <scope>NUCLEOTIDE SEQUENCE [LARGE SCALE GENOMIC DNA]</scope>
    <source>
        <strain evidence="1 2">NBRC 110900</strain>
    </source>
</reference>
<accession>A0A399ENL0</accession>
<comment type="caution">
    <text evidence="1">The sequence shown here is derived from an EMBL/GenBank/DDBJ whole genome shotgun (WGS) entry which is preliminary data.</text>
</comment>
<protein>
    <recommendedName>
        <fullName evidence="3">CopG-like ribbon-helix-helix domain-containing protein</fullName>
    </recommendedName>
</protein>
<evidence type="ECO:0000313" key="2">
    <source>
        <dbReference type="Proteomes" id="UP000265341"/>
    </source>
</evidence>
<evidence type="ECO:0000313" key="1">
    <source>
        <dbReference type="EMBL" id="RIH85578.1"/>
    </source>
</evidence>
<dbReference type="Proteomes" id="UP000265341">
    <property type="component" value="Unassembled WGS sequence"/>
</dbReference>
<dbReference type="AlphaFoldDB" id="A0A399ENL0"/>
<dbReference type="RefSeq" id="WP_119278127.1">
    <property type="nucleotide sequence ID" value="NZ_QWLA01000040.1"/>
</dbReference>
<organism evidence="1 2">
    <name type="scientific">Calidithermus roseus</name>
    <dbReference type="NCBI Taxonomy" id="1644118"/>
    <lineage>
        <taxon>Bacteria</taxon>
        <taxon>Thermotogati</taxon>
        <taxon>Deinococcota</taxon>
        <taxon>Deinococci</taxon>
        <taxon>Thermales</taxon>
        <taxon>Thermaceae</taxon>
        <taxon>Calidithermus</taxon>
    </lineage>
</organism>
<evidence type="ECO:0008006" key="3">
    <source>
        <dbReference type="Google" id="ProtNLM"/>
    </source>
</evidence>
<dbReference type="OrthoDB" id="32968at2"/>
<keyword evidence="2" id="KW-1185">Reference proteome</keyword>
<dbReference type="EMBL" id="QWLA01000040">
    <property type="protein sequence ID" value="RIH85578.1"/>
    <property type="molecule type" value="Genomic_DNA"/>
</dbReference>